<protein>
    <recommendedName>
        <fullName evidence="1">WW domain-containing protein</fullName>
    </recommendedName>
</protein>
<evidence type="ECO:0000313" key="2">
    <source>
        <dbReference type="EMBL" id="CAD9487021.1"/>
    </source>
</evidence>
<reference evidence="2" key="1">
    <citation type="submission" date="2021-01" db="EMBL/GenBank/DDBJ databases">
        <authorList>
            <person name="Corre E."/>
            <person name="Pelletier E."/>
            <person name="Niang G."/>
            <person name="Scheremetjew M."/>
            <person name="Finn R."/>
            <person name="Kale V."/>
            <person name="Holt S."/>
            <person name="Cochrane G."/>
            <person name="Meng A."/>
            <person name="Brown T."/>
            <person name="Cohen L."/>
        </authorList>
    </citation>
    <scope>NUCLEOTIDE SEQUENCE</scope>
    <source>
        <strain evidence="2">UTEX LB 985</strain>
    </source>
</reference>
<dbReference type="AlphaFoldDB" id="A0A7S2HCV9"/>
<dbReference type="CDD" id="cd00201">
    <property type="entry name" value="WW"/>
    <property type="match status" value="1"/>
</dbReference>
<dbReference type="PROSITE" id="PS50020">
    <property type="entry name" value="WW_DOMAIN_2"/>
    <property type="match status" value="1"/>
</dbReference>
<proteinExistence type="predicted"/>
<dbReference type="Pfam" id="PF00397">
    <property type="entry name" value="WW"/>
    <property type="match status" value="1"/>
</dbReference>
<name>A0A7S2HCV9_9EUKA</name>
<gene>
    <name evidence="2" type="ORF">CBRE1094_LOCUS26263</name>
</gene>
<feature type="domain" description="WW" evidence="1">
    <location>
        <begin position="13"/>
        <end position="47"/>
    </location>
</feature>
<dbReference type="InterPro" id="IPR036020">
    <property type="entry name" value="WW_dom_sf"/>
</dbReference>
<evidence type="ECO:0000259" key="1">
    <source>
        <dbReference type="PROSITE" id="PS50020"/>
    </source>
</evidence>
<dbReference type="SUPFAM" id="SSF51045">
    <property type="entry name" value="WW domain"/>
    <property type="match status" value="1"/>
</dbReference>
<dbReference type="EMBL" id="HBGU01048243">
    <property type="protein sequence ID" value="CAD9487021.1"/>
    <property type="molecule type" value="Transcribed_RNA"/>
</dbReference>
<dbReference type="SMART" id="SM00456">
    <property type="entry name" value="WW"/>
    <property type="match status" value="1"/>
</dbReference>
<organism evidence="2">
    <name type="scientific">Haptolina brevifila</name>
    <dbReference type="NCBI Taxonomy" id="156173"/>
    <lineage>
        <taxon>Eukaryota</taxon>
        <taxon>Haptista</taxon>
        <taxon>Haptophyta</taxon>
        <taxon>Prymnesiophyceae</taxon>
        <taxon>Prymnesiales</taxon>
        <taxon>Prymnesiaceae</taxon>
        <taxon>Haptolina</taxon>
    </lineage>
</organism>
<dbReference type="Gene3D" id="2.20.70.10">
    <property type="match status" value="1"/>
</dbReference>
<sequence>MRSSVCPKRTRELLAQNSWTTATDETSGATYYYNEQTGEAQWEPPQGYGGAQALWHAVPTSGVYSQYAMRSGEEQVLGRFDMVEQSPYVSRQQCLVRVAADGTATVISTGKPPTLIRAHCDAPWFVLRKSRTLYDVVENDDIWQQLLQGLEGTHVLSDGEQISLDIRNPEAAVLTIRCQDEVTGAVGGYDAQYSDDGSWKWDGAEWIPASGASEQIRLYEVEDELTC</sequence>
<dbReference type="InterPro" id="IPR001202">
    <property type="entry name" value="WW_dom"/>
</dbReference>
<accession>A0A7S2HCV9</accession>